<protein>
    <recommendedName>
        <fullName evidence="2">Anti-sigma factor NepR domain-containing protein</fullName>
    </recommendedName>
</protein>
<evidence type="ECO:0000256" key="1">
    <source>
        <dbReference type="SAM" id="MobiDB-lite"/>
    </source>
</evidence>
<keyword evidence="4" id="KW-1185">Reference proteome</keyword>
<gene>
    <name evidence="3" type="ORF">GCM10007874_27820</name>
</gene>
<sequence>MAQGRFTGVAMSKTKEPAEDSTDVVVAPELDPQIQEFVARSLQAHYESIVRAPVPDRFLMLLAQLEDQERKAAEDKSDERR</sequence>
<accession>A0ABQ6CLM4</accession>
<proteinExistence type="predicted"/>
<dbReference type="EMBL" id="BSPC01000024">
    <property type="protein sequence ID" value="GLS19765.1"/>
    <property type="molecule type" value="Genomic_DNA"/>
</dbReference>
<evidence type="ECO:0000259" key="2">
    <source>
        <dbReference type="Pfam" id="PF18557"/>
    </source>
</evidence>
<evidence type="ECO:0000313" key="3">
    <source>
        <dbReference type="EMBL" id="GLS19765.1"/>
    </source>
</evidence>
<feature type="region of interest" description="Disordered" evidence="1">
    <location>
        <begin position="1"/>
        <end position="24"/>
    </location>
</feature>
<dbReference type="Proteomes" id="UP001156882">
    <property type="component" value="Unassembled WGS sequence"/>
</dbReference>
<dbReference type="InterPro" id="IPR041649">
    <property type="entry name" value="NepR"/>
</dbReference>
<name>A0ABQ6CLM4_9HYPH</name>
<reference evidence="4" key="1">
    <citation type="journal article" date="2019" name="Int. J. Syst. Evol. Microbiol.">
        <title>The Global Catalogue of Microorganisms (GCM) 10K type strain sequencing project: providing services to taxonomists for standard genome sequencing and annotation.</title>
        <authorList>
            <consortium name="The Broad Institute Genomics Platform"/>
            <consortium name="The Broad Institute Genome Sequencing Center for Infectious Disease"/>
            <person name="Wu L."/>
            <person name="Ma J."/>
        </authorList>
    </citation>
    <scope>NUCLEOTIDE SEQUENCE [LARGE SCALE GENOMIC DNA]</scope>
    <source>
        <strain evidence="4">NBRC 101365</strain>
    </source>
</reference>
<feature type="domain" description="Anti-sigma factor NepR" evidence="2">
    <location>
        <begin position="38"/>
        <end position="69"/>
    </location>
</feature>
<dbReference type="Pfam" id="PF18557">
    <property type="entry name" value="NepR"/>
    <property type="match status" value="1"/>
</dbReference>
<comment type="caution">
    <text evidence="3">The sequence shown here is derived from an EMBL/GenBank/DDBJ whole genome shotgun (WGS) entry which is preliminary data.</text>
</comment>
<evidence type="ECO:0000313" key="4">
    <source>
        <dbReference type="Proteomes" id="UP001156882"/>
    </source>
</evidence>
<organism evidence="3 4">
    <name type="scientific">Labrys miyagiensis</name>
    <dbReference type="NCBI Taxonomy" id="346912"/>
    <lineage>
        <taxon>Bacteria</taxon>
        <taxon>Pseudomonadati</taxon>
        <taxon>Pseudomonadota</taxon>
        <taxon>Alphaproteobacteria</taxon>
        <taxon>Hyphomicrobiales</taxon>
        <taxon>Xanthobacteraceae</taxon>
        <taxon>Labrys</taxon>
    </lineage>
</organism>